<dbReference type="RefSeq" id="WP_128512374.1">
    <property type="nucleotide sequence ID" value="NZ_QUAC01000479.1"/>
</dbReference>
<reference evidence="3 4" key="1">
    <citation type="submission" date="2018-08" db="EMBL/GenBank/DDBJ databases">
        <title>Streptomyces NEAU-D10 sp. nov., a novel Actinomycete isolated from soil.</title>
        <authorList>
            <person name="Jin L."/>
        </authorList>
    </citation>
    <scope>NUCLEOTIDE SEQUENCE [LARGE SCALE GENOMIC DNA]</scope>
    <source>
        <strain evidence="3 4">NEAU-D10</strain>
    </source>
</reference>
<dbReference type="Pfam" id="PF07853">
    <property type="entry name" value="DUF1648"/>
    <property type="match status" value="1"/>
</dbReference>
<feature type="transmembrane region" description="Helical" evidence="1">
    <location>
        <begin position="119"/>
        <end position="139"/>
    </location>
</feature>
<evidence type="ECO:0000313" key="3">
    <source>
        <dbReference type="EMBL" id="REK84653.1"/>
    </source>
</evidence>
<feature type="transmembrane region" description="Helical" evidence="1">
    <location>
        <begin position="53"/>
        <end position="74"/>
    </location>
</feature>
<dbReference type="Proteomes" id="UP000262477">
    <property type="component" value="Unassembled WGS sequence"/>
</dbReference>
<sequence length="179" mass="18899">MVFSSPIRLWLLPSAVLLGTLAIWGTLRYPHLPDRIPKHIGIDGVDAWTNRSIGSAFMLVFVYAGVTALVTACAELTLRVTPRAELPGGGATPFAGGLVPPSALKRPASRTSARRTARALLLLNACVGISLLVGCGTLWRSAPEQEVPGLLFAAMIVPILVGTALTVGVTVRDRKEATH</sequence>
<keyword evidence="1" id="KW-0812">Transmembrane</keyword>
<feature type="transmembrane region" description="Helical" evidence="1">
    <location>
        <begin position="151"/>
        <end position="171"/>
    </location>
</feature>
<name>A0A371PR96_STRIH</name>
<dbReference type="InterPro" id="IPR012867">
    <property type="entry name" value="DUF1648"/>
</dbReference>
<evidence type="ECO:0000259" key="2">
    <source>
        <dbReference type="Pfam" id="PF07853"/>
    </source>
</evidence>
<dbReference type="AlphaFoldDB" id="A0A371PR96"/>
<dbReference type="OrthoDB" id="4221725at2"/>
<feature type="transmembrane region" description="Helical" evidence="1">
    <location>
        <begin position="7"/>
        <end position="27"/>
    </location>
</feature>
<accession>A0A371PR96</accession>
<dbReference type="EMBL" id="QUAC01000479">
    <property type="protein sequence ID" value="REK84653.1"/>
    <property type="molecule type" value="Genomic_DNA"/>
</dbReference>
<keyword evidence="4" id="KW-1185">Reference proteome</keyword>
<evidence type="ECO:0000256" key="1">
    <source>
        <dbReference type="SAM" id="Phobius"/>
    </source>
</evidence>
<evidence type="ECO:0000313" key="4">
    <source>
        <dbReference type="Proteomes" id="UP000262477"/>
    </source>
</evidence>
<organism evidence="3 4">
    <name type="scientific">Streptomyces inhibens</name>
    <dbReference type="NCBI Taxonomy" id="2293571"/>
    <lineage>
        <taxon>Bacteria</taxon>
        <taxon>Bacillati</taxon>
        <taxon>Actinomycetota</taxon>
        <taxon>Actinomycetes</taxon>
        <taxon>Kitasatosporales</taxon>
        <taxon>Streptomycetaceae</taxon>
        <taxon>Streptomyces</taxon>
    </lineage>
</organism>
<gene>
    <name evidence="3" type="ORF">DY245_42075</name>
</gene>
<feature type="domain" description="DUF1648" evidence="2">
    <location>
        <begin position="18"/>
        <end position="61"/>
    </location>
</feature>
<protein>
    <submittedName>
        <fullName evidence="3">DUF1648 domain-containing protein</fullName>
    </submittedName>
</protein>
<keyword evidence="1" id="KW-1133">Transmembrane helix</keyword>
<proteinExistence type="predicted"/>
<comment type="caution">
    <text evidence="3">The sequence shown here is derived from an EMBL/GenBank/DDBJ whole genome shotgun (WGS) entry which is preliminary data.</text>
</comment>
<keyword evidence="1" id="KW-0472">Membrane</keyword>